<evidence type="ECO:0000313" key="5">
    <source>
        <dbReference type="Proteomes" id="UP001390339"/>
    </source>
</evidence>
<protein>
    <submittedName>
        <fullName evidence="4">NADPH-dependent 1-acyldihydroxyacetone phosphate reductase</fullName>
    </submittedName>
</protein>
<accession>A0ABR2JNL3</accession>
<keyword evidence="2" id="KW-0560">Oxidoreductase</keyword>
<organism evidence="4 5">
    <name type="scientific">Apiospora arundinis</name>
    <dbReference type="NCBI Taxonomy" id="335852"/>
    <lineage>
        <taxon>Eukaryota</taxon>
        <taxon>Fungi</taxon>
        <taxon>Dikarya</taxon>
        <taxon>Ascomycota</taxon>
        <taxon>Pezizomycotina</taxon>
        <taxon>Sordariomycetes</taxon>
        <taxon>Xylariomycetidae</taxon>
        <taxon>Amphisphaeriales</taxon>
        <taxon>Apiosporaceae</taxon>
        <taxon>Apiospora</taxon>
    </lineage>
</organism>
<evidence type="ECO:0000256" key="3">
    <source>
        <dbReference type="RuleBase" id="RU000363"/>
    </source>
</evidence>
<dbReference type="Proteomes" id="UP001390339">
    <property type="component" value="Unassembled WGS sequence"/>
</dbReference>
<dbReference type="PANTHER" id="PTHR44169:SF6">
    <property type="entry name" value="NADPH-DEPENDENT 1-ACYLDIHYDROXYACETONE PHOSPHATE REDUCTASE"/>
    <property type="match status" value="1"/>
</dbReference>
<evidence type="ECO:0000313" key="4">
    <source>
        <dbReference type="EMBL" id="KAK8880328.1"/>
    </source>
</evidence>
<sequence>MPSKTILVTGCSAGGIGAAIASSLAARHHHVYATARDTSKIPESLSALPNVSVLRLDVSEPASVSEAVKAFTDSGRELDVLVNNAGGGYAMPLLDVDIDRAKKLYDVNVWGPLRAIQAFSKLLIARRGRVVNISTCGAVVNTPWIGAYSSSKAAFTNLSETLRLEFAPFGVTVVAIMLGVIDSHFHQNDHFQLPPASLYAPIEKTIAGWASGELKPKGMPADKFAPTIIDDIVGDGKAGLVWKGPNAGGIKFLAQFAPQSVGDAAMSYTQGLKELKAHHDGNSQA</sequence>
<evidence type="ECO:0000256" key="2">
    <source>
        <dbReference type="ARBA" id="ARBA00023002"/>
    </source>
</evidence>
<dbReference type="PRINTS" id="PR00081">
    <property type="entry name" value="GDHRDH"/>
</dbReference>
<comment type="similarity">
    <text evidence="1 3">Belongs to the short-chain dehydrogenases/reductases (SDR) family.</text>
</comment>
<proteinExistence type="inferred from homology"/>
<name>A0ABR2JNL3_9PEZI</name>
<dbReference type="EMBL" id="JAPCWZ010000001">
    <property type="protein sequence ID" value="KAK8880328.1"/>
    <property type="molecule type" value="Genomic_DNA"/>
</dbReference>
<evidence type="ECO:0000256" key="1">
    <source>
        <dbReference type="ARBA" id="ARBA00006484"/>
    </source>
</evidence>
<dbReference type="Gene3D" id="3.40.50.720">
    <property type="entry name" value="NAD(P)-binding Rossmann-like Domain"/>
    <property type="match status" value="1"/>
</dbReference>
<comment type="caution">
    <text evidence="4">The sequence shown here is derived from an EMBL/GenBank/DDBJ whole genome shotgun (WGS) entry which is preliminary data.</text>
</comment>
<dbReference type="Pfam" id="PF00106">
    <property type="entry name" value="adh_short"/>
    <property type="match status" value="1"/>
</dbReference>
<dbReference type="PRINTS" id="PR00080">
    <property type="entry name" value="SDRFAMILY"/>
</dbReference>
<dbReference type="SUPFAM" id="SSF51735">
    <property type="entry name" value="NAD(P)-binding Rossmann-fold domains"/>
    <property type="match status" value="1"/>
</dbReference>
<dbReference type="InterPro" id="IPR002347">
    <property type="entry name" value="SDR_fam"/>
</dbReference>
<dbReference type="PANTHER" id="PTHR44169">
    <property type="entry name" value="NADPH-DEPENDENT 1-ACYLDIHYDROXYACETONE PHOSPHATE REDUCTASE"/>
    <property type="match status" value="1"/>
</dbReference>
<dbReference type="CDD" id="cd05374">
    <property type="entry name" value="17beta-HSD-like_SDR_c"/>
    <property type="match status" value="1"/>
</dbReference>
<dbReference type="InterPro" id="IPR036291">
    <property type="entry name" value="NAD(P)-bd_dom_sf"/>
</dbReference>
<keyword evidence="5" id="KW-1185">Reference proteome</keyword>
<gene>
    <name evidence="4" type="ORF">PGQ11_001622</name>
</gene>
<reference evidence="4 5" key="1">
    <citation type="journal article" date="2024" name="IMA Fungus">
        <title>Apiospora arundinis, a panoply of carbohydrate-active enzymes and secondary metabolites.</title>
        <authorList>
            <person name="Sorensen T."/>
            <person name="Petersen C."/>
            <person name="Muurmann A.T."/>
            <person name="Christiansen J.V."/>
            <person name="Brundto M.L."/>
            <person name="Overgaard C.K."/>
            <person name="Boysen A.T."/>
            <person name="Wollenberg R.D."/>
            <person name="Larsen T.O."/>
            <person name="Sorensen J.L."/>
            <person name="Nielsen K.L."/>
            <person name="Sondergaard T.E."/>
        </authorList>
    </citation>
    <scope>NUCLEOTIDE SEQUENCE [LARGE SCALE GENOMIC DNA]</scope>
    <source>
        <strain evidence="4 5">AAU 773</strain>
    </source>
</reference>